<dbReference type="RefSeq" id="WP_129897600.1">
    <property type="nucleotide sequence ID" value="NZ_RYUH01000010.1"/>
</dbReference>
<organism evidence="1 2">
    <name type="scientific">Bifidobacterium pseudolongum subsp. globosum</name>
    <dbReference type="NCBI Taxonomy" id="1690"/>
    <lineage>
        <taxon>Bacteria</taxon>
        <taxon>Bacillati</taxon>
        <taxon>Actinomycetota</taxon>
        <taxon>Actinomycetes</taxon>
        <taxon>Bifidobacteriales</taxon>
        <taxon>Bifidobacteriaceae</taxon>
        <taxon>Bifidobacterium</taxon>
    </lineage>
</organism>
<accession>A0A4Q5A2F0</accession>
<name>A0A4Q5A2F0_9BIFI</name>
<reference evidence="1 2" key="1">
    <citation type="submission" date="2018-12" db="EMBL/GenBank/DDBJ databases">
        <title>Unveiling genomic diversity among members of the Bifidobacterium pseudolongum species, a widely distributed gut commensal of the animal kingdom.</title>
        <authorList>
            <person name="Lugli G.A."/>
            <person name="Duranti S."/>
            <person name="Albert K."/>
            <person name="Mancabelli L."/>
            <person name="Napoli S."/>
            <person name="Viappiani A."/>
            <person name="Anzalone R."/>
            <person name="Longhi G."/>
            <person name="Milani C."/>
            <person name="Turroni F."/>
            <person name="Alessandri G."/>
            <person name="Sela D.A."/>
            <person name="Van Sinderen D."/>
            <person name="Ventura M."/>
        </authorList>
    </citation>
    <scope>NUCLEOTIDE SEQUENCE [LARGE SCALE GENOMIC DNA]</scope>
    <source>
        <strain evidence="1 2">2093B</strain>
    </source>
</reference>
<dbReference type="AlphaFoldDB" id="A0A4Q5A2F0"/>
<dbReference type="EMBL" id="RYUH01000010">
    <property type="protein sequence ID" value="RYQ10455.1"/>
    <property type="molecule type" value="Genomic_DNA"/>
</dbReference>
<gene>
    <name evidence="1" type="ORF">PG2093B_1038</name>
</gene>
<evidence type="ECO:0000313" key="1">
    <source>
        <dbReference type="EMBL" id="RYQ10455.1"/>
    </source>
</evidence>
<dbReference type="Proteomes" id="UP000292568">
    <property type="component" value="Unassembled WGS sequence"/>
</dbReference>
<proteinExistence type="predicted"/>
<sequence>MMDVLHLGLPRGEEKLLYIRQEDKDEHLPEKLRTAAKSGGIHLVHASFNCDGSDPVDVMVNPAQLAYWYMDEQKPQPLPFRAH</sequence>
<protein>
    <submittedName>
        <fullName evidence="1">Uncharacterized protein</fullName>
    </submittedName>
</protein>
<evidence type="ECO:0000313" key="2">
    <source>
        <dbReference type="Proteomes" id="UP000292568"/>
    </source>
</evidence>
<comment type="caution">
    <text evidence="1">The sequence shown here is derived from an EMBL/GenBank/DDBJ whole genome shotgun (WGS) entry which is preliminary data.</text>
</comment>